<dbReference type="InterPro" id="IPR036028">
    <property type="entry name" value="SH3-like_dom_sf"/>
</dbReference>
<feature type="region of interest" description="Disordered" evidence="13">
    <location>
        <begin position="376"/>
        <end position="642"/>
    </location>
</feature>
<feature type="region of interest" description="Disordered" evidence="13">
    <location>
        <begin position="139"/>
        <end position="164"/>
    </location>
</feature>
<gene>
    <name evidence="16" type="ORF">GTA08_BOTSDO01908</name>
</gene>
<dbReference type="CDD" id="cd11805">
    <property type="entry name" value="SH3_GRB2_like_C"/>
    <property type="match status" value="1"/>
</dbReference>
<dbReference type="PRINTS" id="PR01887">
    <property type="entry name" value="SPECTRNALPHA"/>
</dbReference>
<feature type="compositionally biased region" description="Basic and acidic residues" evidence="13">
    <location>
        <begin position="633"/>
        <end position="642"/>
    </location>
</feature>
<feature type="compositionally biased region" description="Low complexity" evidence="13">
    <location>
        <begin position="422"/>
        <end position="434"/>
    </location>
</feature>
<proteinExistence type="inferred from homology"/>
<dbReference type="PROSITE" id="PS50179">
    <property type="entry name" value="VHS"/>
    <property type="match status" value="1"/>
</dbReference>
<evidence type="ECO:0000256" key="12">
    <source>
        <dbReference type="PROSITE-ProRule" id="PRU00192"/>
    </source>
</evidence>
<dbReference type="EMBL" id="WWBZ02000016">
    <property type="protein sequence ID" value="KAF4309260.1"/>
    <property type="molecule type" value="Genomic_DNA"/>
</dbReference>
<dbReference type="PANTHER" id="PTHR45929">
    <property type="entry name" value="JAK PATHWAY SIGNAL TRANSDUCTION ADAPTOR MOLECULE"/>
    <property type="match status" value="1"/>
</dbReference>
<evidence type="ECO:0000313" key="17">
    <source>
        <dbReference type="Proteomes" id="UP000572817"/>
    </source>
</evidence>
<dbReference type="GO" id="GO:0043130">
    <property type="term" value="F:ubiquitin binding"/>
    <property type="evidence" value="ECO:0007669"/>
    <property type="project" value="InterPro"/>
</dbReference>
<dbReference type="SMART" id="SM00326">
    <property type="entry name" value="SH3"/>
    <property type="match status" value="1"/>
</dbReference>
<keyword evidence="8" id="KW-0813">Transport</keyword>
<feature type="compositionally biased region" description="Low complexity" evidence="13">
    <location>
        <begin position="187"/>
        <end position="211"/>
    </location>
</feature>
<keyword evidence="7 12" id="KW-0728">SH3 domain</keyword>
<protein>
    <recommendedName>
        <fullName evidence="5">Class E vacuolar protein-sorting machinery protein HSE1</fullName>
    </recommendedName>
    <alternativeName>
        <fullName evidence="6">Class E vacuolar protein-sorting machinery protein hse1</fullName>
    </alternativeName>
</protein>
<evidence type="ECO:0000256" key="2">
    <source>
        <dbReference type="ARBA" id="ARBA00004125"/>
    </source>
</evidence>
<dbReference type="Gene3D" id="2.30.30.40">
    <property type="entry name" value="SH3 Domains"/>
    <property type="match status" value="1"/>
</dbReference>
<feature type="region of interest" description="Disordered" evidence="13">
    <location>
        <begin position="179"/>
        <end position="213"/>
    </location>
</feature>
<evidence type="ECO:0000313" key="16">
    <source>
        <dbReference type="EMBL" id="KAF4309260.1"/>
    </source>
</evidence>
<dbReference type="CDD" id="cd21386">
    <property type="entry name" value="GAT_Hse1"/>
    <property type="match status" value="1"/>
</dbReference>
<evidence type="ECO:0000256" key="9">
    <source>
        <dbReference type="ARBA" id="ARBA00022753"/>
    </source>
</evidence>
<dbReference type="Proteomes" id="UP000572817">
    <property type="component" value="Unassembled WGS sequence"/>
</dbReference>
<feature type="compositionally biased region" description="Pro residues" evidence="13">
    <location>
        <begin position="502"/>
        <end position="525"/>
    </location>
</feature>
<dbReference type="AlphaFoldDB" id="A0A8H4IX95"/>
<dbReference type="CDD" id="cd16978">
    <property type="entry name" value="VHS_HSE1"/>
    <property type="match status" value="1"/>
</dbReference>
<dbReference type="FunFam" id="2.30.30.40:FF:000072">
    <property type="entry name" value="Unconventional Myosin IB"/>
    <property type="match status" value="1"/>
</dbReference>
<keyword evidence="9" id="KW-0967">Endosome</keyword>
<feature type="compositionally biased region" description="Low complexity" evidence="13">
    <location>
        <begin position="526"/>
        <end position="541"/>
    </location>
</feature>
<evidence type="ECO:0000259" key="15">
    <source>
        <dbReference type="PROSITE" id="PS50179"/>
    </source>
</evidence>
<evidence type="ECO:0000256" key="7">
    <source>
        <dbReference type="ARBA" id="ARBA00022443"/>
    </source>
</evidence>
<reference evidence="16" key="1">
    <citation type="submission" date="2020-04" db="EMBL/GenBank/DDBJ databases">
        <title>Genome Assembly and Annotation of Botryosphaeria dothidea sdau 11-99, a Latent Pathogen of Apple Fruit Ring Rot in China.</title>
        <authorList>
            <person name="Yu C."/>
            <person name="Diao Y."/>
            <person name="Lu Q."/>
            <person name="Zhao J."/>
            <person name="Cui S."/>
            <person name="Peng C."/>
            <person name="He B."/>
            <person name="Liu H."/>
        </authorList>
    </citation>
    <scope>NUCLEOTIDE SEQUENCE [LARGE SCALE GENOMIC DNA]</scope>
    <source>
        <strain evidence="16">Sdau11-99</strain>
    </source>
</reference>
<name>A0A8H4IX95_9PEZI</name>
<feature type="compositionally biased region" description="Low complexity" evidence="13">
    <location>
        <begin position="593"/>
        <end position="607"/>
    </location>
</feature>
<dbReference type="SUPFAM" id="SSF48464">
    <property type="entry name" value="ENTH/VHS domain"/>
    <property type="match status" value="1"/>
</dbReference>
<keyword evidence="11" id="KW-0472">Membrane</keyword>
<accession>A0A8H4IX95</accession>
<dbReference type="GO" id="GO:0043328">
    <property type="term" value="P:protein transport to vacuole involved in ubiquitin-dependent protein catabolic process via the multivesicular body sorting pathway"/>
    <property type="evidence" value="ECO:0007669"/>
    <property type="project" value="TreeGrafter"/>
</dbReference>
<comment type="subunit">
    <text evidence="4">Component of the ESCRT-0 complex composed of HSE1 and VPS27.</text>
</comment>
<evidence type="ECO:0000256" key="1">
    <source>
        <dbReference type="ARBA" id="ARBA00002654"/>
    </source>
</evidence>
<evidence type="ECO:0000256" key="3">
    <source>
        <dbReference type="ARBA" id="ARBA00009666"/>
    </source>
</evidence>
<evidence type="ECO:0000256" key="13">
    <source>
        <dbReference type="SAM" id="MobiDB-lite"/>
    </source>
</evidence>
<comment type="similarity">
    <text evidence="3">Belongs to the STAM family.</text>
</comment>
<dbReference type="GO" id="GO:0035091">
    <property type="term" value="F:phosphatidylinositol binding"/>
    <property type="evidence" value="ECO:0007669"/>
    <property type="project" value="InterPro"/>
</dbReference>
<feature type="domain" description="SH3" evidence="14">
    <location>
        <begin position="216"/>
        <end position="275"/>
    </location>
</feature>
<comment type="subcellular location">
    <subcellularLocation>
        <location evidence="2">Endosome membrane</location>
        <topology evidence="2">Peripheral membrane protein</topology>
        <orientation evidence="2">Cytoplasmic side</orientation>
    </subcellularLocation>
</comment>
<evidence type="ECO:0000256" key="6">
    <source>
        <dbReference type="ARBA" id="ARBA00018978"/>
    </source>
</evidence>
<dbReference type="PROSITE" id="PS50002">
    <property type="entry name" value="SH3"/>
    <property type="match status" value="1"/>
</dbReference>
<dbReference type="GO" id="GO:0033565">
    <property type="term" value="C:ESCRT-0 complex"/>
    <property type="evidence" value="ECO:0007669"/>
    <property type="project" value="TreeGrafter"/>
</dbReference>
<keyword evidence="10" id="KW-0653">Protein transport</keyword>
<dbReference type="Pfam" id="PF03127">
    <property type="entry name" value="GAT"/>
    <property type="match status" value="1"/>
</dbReference>
<evidence type="ECO:0000259" key="14">
    <source>
        <dbReference type="PROSITE" id="PS50002"/>
    </source>
</evidence>
<dbReference type="PRINTS" id="PR00452">
    <property type="entry name" value="SH3DOMAIN"/>
</dbReference>
<dbReference type="Pfam" id="PF00790">
    <property type="entry name" value="VHS"/>
    <property type="match status" value="1"/>
</dbReference>
<dbReference type="SMART" id="SM00288">
    <property type="entry name" value="VHS"/>
    <property type="match status" value="1"/>
</dbReference>
<evidence type="ECO:0000256" key="8">
    <source>
        <dbReference type="ARBA" id="ARBA00022448"/>
    </source>
</evidence>
<dbReference type="OrthoDB" id="10255964at2759"/>
<dbReference type="InterPro" id="IPR008942">
    <property type="entry name" value="ENTH_VHS"/>
</dbReference>
<evidence type="ECO:0000256" key="10">
    <source>
        <dbReference type="ARBA" id="ARBA00022927"/>
    </source>
</evidence>
<dbReference type="Gene3D" id="1.25.40.90">
    <property type="match status" value="1"/>
</dbReference>
<dbReference type="SUPFAM" id="SSF50044">
    <property type="entry name" value="SH3-domain"/>
    <property type="match status" value="1"/>
</dbReference>
<dbReference type="GO" id="GO:0010008">
    <property type="term" value="C:endosome membrane"/>
    <property type="evidence" value="ECO:0007669"/>
    <property type="project" value="UniProtKB-SubCell"/>
</dbReference>
<feature type="compositionally biased region" description="Low complexity" evidence="13">
    <location>
        <begin position="615"/>
        <end position="632"/>
    </location>
</feature>
<feature type="domain" description="VHS" evidence="15">
    <location>
        <begin position="16"/>
        <end position="145"/>
    </location>
</feature>
<organism evidence="16 17">
    <name type="scientific">Botryosphaeria dothidea</name>
    <dbReference type="NCBI Taxonomy" id="55169"/>
    <lineage>
        <taxon>Eukaryota</taxon>
        <taxon>Fungi</taxon>
        <taxon>Dikarya</taxon>
        <taxon>Ascomycota</taxon>
        <taxon>Pezizomycotina</taxon>
        <taxon>Dothideomycetes</taxon>
        <taxon>Dothideomycetes incertae sedis</taxon>
        <taxon>Botryosphaeriales</taxon>
        <taxon>Botryosphaeriaceae</taxon>
        <taxon>Botryosphaeria</taxon>
    </lineage>
</organism>
<dbReference type="InterPro" id="IPR002014">
    <property type="entry name" value="VHS_dom"/>
</dbReference>
<evidence type="ECO:0000256" key="11">
    <source>
        <dbReference type="ARBA" id="ARBA00023136"/>
    </source>
</evidence>
<comment type="caution">
    <text evidence="16">The sequence shown here is derived from an EMBL/GenBank/DDBJ whole genome shotgun (WGS) entry which is preliminary data.</text>
</comment>
<comment type="function">
    <text evidence="1">Component of the ESCRT-0 complex which is the sorting receptor for ubiquitinated cargo proteins at the multivesicular body (MVB).</text>
</comment>
<dbReference type="InterPro" id="IPR050670">
    <property type="entry name" value="STAM"/>
</dbReference>
<evidence type="ECO:0000256" key="5">
    <source>
        <dbReference type="ARBA" id="ARBA00017923"/>
    </source>
</evidence>
<evidence type="ECO:0000256" key="4">
    <source>
        <dbReference type="ARBA" id="ARBA00011446"/>
    </source>
</evidence>
<sequence>MFRAQANQFDDVVVKATDENLTSENWEYILDVCDKVGSSDSGAKDVVAALIKRLAHRNANVQLYTLELANALSQNCGLKIHKELASRSFTDALLRLANDRNTHQQVKAKILERMGEWSEMFSKDPDLGIMEQAYMRLKTQNPNLRPPSKPQKTQITDSDRQKEEEELQMALALSIKENATSPSAAKSNQPQASSTQATTQQQEQQHQAIASGTTAATVSRVRALYDFTPSEPGELAFRKGDIIAVLESVYKDWWKGSLRGQTGIFPLNYVEKLQDPTKEELEREAQMEAEVFAEIKNVEKLLALLSTNSSADARDNEEITSLYHKTVAIRPKLIELIGKYSQKKDDFTQLNEKFIKARRDYEALLEASMSQAAQPGYGRQPYGYGAGAPPPQSAPYGGYPPQGPPQGPPQDRYYSPGPAADQGYGYPPQNGPQPFMMVTPGQAPPPAQVTSPKPVNGDPAAYVPQRVPVGGRPQSMAFPQEMAANSPVDTRPPPQQGYEAYPPQPSQAPPQVPTNQPPGAYPPQQQPNHQPSYDSPSSTYPPQAPKATDPYAQQPPQHQHQQSLPGAYPPASNSPPPGQSPYMAFNQSTATLPPGSGQGAPSAPSGGYQAYNPNAGAPAQRWGQQPAAAAGGARDDADGFYR</sequence>
<keyword evidence="17" id="KW-1185">Reference proteome</keyword>
<dbReference type="InterPro" id="IPR001452">
    <property type="entry name" value="SH3_domain"/>
</dbReference>
<dbReference type="Pfam" id="PF00018">
    <property type="entry name" value="SH3_1"/>
    <property type="match status" value="1"/>
</dbReference>
<dbReference type="Gene3D" id="1.20.5.1940">
    <property type="match status" value="1"/>
</dbReference>
<dbReference type="InterPro" id="IPR004152">
    <property type="entry name" value="GAT_dom"/>
</dbReference>
<dbReference type="PANTHER" id="PTHR45929:SF3">
    <property type="entry name" value="JAK PATHWAY SIGNAL TRANSDUCTION ADAPTOR MOLECULE"/>
    <property type="match status" value="1"/>
</dbReference>